<organism evidence="6 7">
    <name type="scientific">Paludibaculum fermentans</name>
    <dbReference type="NCBI Taxonomy" id="1473598"/>
    <lineage>
        <taxon>Bacteria</taxon>
        <taxon>Pseudomonadati</taxon>
        <taxon>Acidobacteriota</taxon>
        <taxon>Terriglobia</taxon>
        <taxon>Bryobacterales</taxon>
        <taxon>Bryobacteraceae</taxon>
        <taxon>Paludibaculum</taxon>
    </lineage>
</organism>
<evidence type="ECO:0000256" key="3">
    <source>
        <dbReference type="ARBA" id="ARBA00023125"/>
    </source>
</evidence>
<reference evidence="6 7" key="1">
    <citation type="submission" date="2020-10" db="EMBL/GenBank/DDBJ databases">
        <title>Complete genome sequence of Paludibaculum fermentans P105T, a facultatively anaerobic acidobacterium capable of dissimilatory Fe(III) reduction.</title>
        <authorList>
            <person name="Dedysh S.N."/>
            <person name="Beletsky A.V."/>
            <person name="Kulichevskaya I.S."/>
            <person name="Mardanov A.V."/>
            <person name="Ravin N.V."/>
        </authorList>
    </citation>
    <scope>NUCLEOTIDE SEQUENCE [LARGE SCALE GENOMIC DNA]</scope>
    <source>
        <strain evidence="6 7">P105</strain>
    </source>
</reference>
<evidence type="ECO:0000259" key="5">
    <source>
        <dbReference type="PROSITE" id="PS50931"/>
    </source>
</evidence>
<dbReference type="Pfam" id="PF00126">
    <property type="entry name" value="HTH_1"/>
    <property type="match status" value="1"/>
</dbReference>
<dbReference type="Pfam" id="PF03466">
    <property type="entry name" value="LysR_substrate"/>
    <property type="match status" value="1"/>
</dbReference>
<dbReference type="InterPro" id="IPR000847">
    <property type="entry name" value="LysR_HTH_N"/>
</dbReference>
<dbReference type="PANTHER" id="PTHR30419:SF8">
    <property type="entry name" value="NITROGEN ASSIMILATION TRANSCRIPTIONAL ACTIVATOR-RELATED"/>
    <property type="match status" value="1"/>
</dbReference>
<dbReference type="PROSITE" id="PS50931">
    <property type="entry name" value="HTH_LYSR"/>
    <property type="match status" value="1"/>
</dbReference>
<dbReference type="Gene3D" id="1.10.10.10">
    <property type="entry name" value="Winged helix-like DNA-binding domain superfamily/Winged helix DNA-binding domain"/>
    <property type="match status" value="1"/>
</dbReference>
<dbReference type="Gene3D" id="3.40.190.290">
    <property type="match status" value="1"/>
</dbReference>
<sequence length="296" mass="33524">MTRVDLTQLQLFKDIVQTRSISRGALQNGVTQSAASQTVQELERCLGTMLLDRSRRPLEVLPPGRLLYDFARDVLRRNQDFLVTLEELKGGAGGTVRVAAIYSVGISDMSRLEEEFYRRLPAAQLEVSYLRPEKVYQAVLDERVDLGLLSYPEATRDVIALPWREEPMVVTCAPDHPLAQASKVHPSDLENTEFIGFDEDLPISKDIDRFLRERGVRVHVVMRFDNIQSMKEALRLGHAVSILPSPMLREEVAEGRLSTVPLDCTLNRPLGIIHRRRKTFPRAAQVFLDLLRDPAA</sequence>
<evidence type="ECO:0000313" key="7">
    <source>
        <dbReference type="Proteomes" id="UP000593892"/>
    </source>
</evidence>
<dbReference type="SUPFAM" id="SSF46785">
    <property type="entry name" value="Winged helix' DNA-binding domain"/>
    <property type="match status" value="1"/>
</dbReference>
<dbReference type="GO" id="GO:0003677">
    <property type="term" value="F:DNA binding"/>
    <property type="evidence" value="ECO:0007669"/>
    <property type="project" value="UniProtKB-KW"/>
</dbReference>
<dbReference type="CDD" id="cd05466">
    <property type="entry name" value="PBP2_LTTR_substrate"/>
    <property type="match status" value="1"/>
</dbReference>
<feature type="domain" description="HTH lysR-type" evidence="5">
    <location>
        <begin position="4"/>
        <end position="61"/>
    </location>
</feature>
<dbReference type="InterPro" id="IPR050950">
    <property type="entry name" value="HTH-type_LysR_regulators"/>
</dbReference>
<dbReference type="GO" id="GO:0005829">
    <property type="term" value="C:cytosol"/>
    <property type="evidence" value="ECO:0007669"/>
    <property type="project" value="TreeGrafter"/>
</dbReference>
<dbReference type="EMBL" id="CP063849">
    <property type="protein sequence ID" value="QOY85228.1"/>
    <property type="molecule type" value="Genomic_DNA"/>
</dbReference>
<keyword evidence="4" id="KW-0804">Transcription</keyword>
<gene>
    <name evidence="6" type="ORF">IRI77_20550</name>
</gene>
<dbReference type="KEGG" id="pfer:IRI77_20550"/>
<name>A0A7S7NKB8_PALFE</name>
<protein>
    <submittedName>
        <fullName evidence="6">LysR family transcriptional regulator</fullName>
    </submittedName>
</protein>
<dbReference type="SUPFAM" id="SSF53850">
    <property type="entry name" value="Periplasmic binding protein-like II"/>
    <property type="match status" value="1"/>
</dbReference>
<comment type="similarity">
    <text evidence="1">Belongs to the LysR transcriptional regulatory family.</text>
</comment>
<dbReference type="GO" id="GO:0003700">
    <property type="term" value="F:DNA-binding transcription factor activity"/>
    <property type="evidence" value="ECO:0007669"/>
    <property type="project" value="InterPro"/>
</dbReference>
<dbReference type="InterPro" id="IPR036388">
    <property type="entry name" value="WH-like_DNA-bd_sf"/>
</dbReference>
<dbReference type="InterPro" id="IPR036390">
    <property type="entry name" value="WH_DNA-bd_sf"/>
</dbReference>
<proteinExistence type="inferred from homology"/>
<evidence type="ECO:0000313" key="6">
    <source>
        <dbReference type="EMBL" id="QOY85228.1"/>
    </source>
</evidence>
<evidence type="ECO:0000256" key="4">
    <source>
        <dbReference type="ARBA" id="ARBA00023163"/>
    </source>
</evidence>
<evidence type="ECO:0000256" key="1">
    <source>
        <dbReference type="ARBA" id="ARBA00009437"/>
    </source>
</evidence>
<dbReference type="Proteomes" id="UP000593892">
    <property type="component" value="Chromosome"/>
</dbReference>
<keyword evidence="2" id="KW-0805">Transcription regulation</keyword>
<keyword evidence="3" id="KW-0238">DNA-binding</keyword>
<dbReference type="AlphaFoldDB" id="A0A7S7NKB8"/>
<dbReference type="PANTHER" id="PTHR30419">
    <property type="entry name" value="HTH-TYPE TRANSCRIPTIONAL REGULATOR YBHD"/>
    <property type="match status" value="1"/>
</dbReference>
<dbReference type="InterPro" id="IPR005119">
    <property type="entry name" value="LysR_subst-bd"/>
</dbReference>
<evidence type="ECO:0000256" key="2">
    <source>
        <dbReference type="ARBA" id="ARBA00023015"/>
    </source>
</evidence>
<accession>A0A7S7NKB8</accession>
<keyword evidence="7" id="KW-1185">Reference proteome</keyword>